<dbReference type="PATRIC" id="fig|1121477.3.peg.1525"/>
<evidence type="ECO:0008006" key="5">
    <source>
        <dbReference type="Google" id="ProtNLM"/>
    </source>
</evidence>
<accession>A0A0F5LW55</accession>
<name>A0A0F5LW55_9HYPH</name>
<dbReference type="InterPro" id="IPR021295">
    <property type="entry name" value="DUF2867"/>
</dbReference>
<dbReference type="AlphaFoldDB" id="A0A0F5LW55"/>
<dbReference type="EMBL" id="FQVC01000003">
    <property type="protein sequence ID" value="SHE89489.1"/>
    <property type="molecule type" value="Genomic_DNA"/>
</dbReference>
<evidence type="ECO:0000313" key="4">
    <source>
        <dbReference type="Proteomes" id="UP000184533"/>
    </source>
</evidence>
<keyword evidence="3" id="KW-1185">Reference proteome</keyword>
<reference evidence="1 3" key="1">
    <citation type="submission" date="2015-03" db="EMBL/GenBank/DDBJ databases">
        <authorList>
            <person name="Hassan Y.I."/>
            <person name="Lepp D."/>
            <person name="Zhou T."/>
        </authorList>
    </citation>
    <scope>NUCLEOTIDE SEQUENCE [LARGE SCALE GENOMIC DNA]</scope>
    <source>
        <strain evidence="1 3">DSM 17137</strain>
    </source>
</reference>
<organism evidence="1 3">
    <name type="scientific">Devosia limi DSM 17137</name>
    <dbReference type="NCBI Taxonomy" id="1121477"/>
    <lineage>
        <taxon>Bacteria</taxon>
        <taxon>Pseudomonadati</taxon>
        <taxon>Pseudomonadota</taxon>
        <taxon>Alphaproteobacteria</taxon>
        <taxon>Hyphomicrobiales</taxon>
        <taxon>Devosiaceae</taxon>
        <taxon>Devosia</taxon>
    </lineage>
</organism>
<dbReference type="EMBL" id="LAJF01000036">
    <property type="protein sequence ID" value="KKB86424.1"/>
    <property type="molecule type" value="Genomic_DNA"/>
</dbReference>
<dbReference type="Proteomes" id="UP000033608">
    <property type="component" value="Unassembled WGS sequence"/>
</dbReference>
<reference evidence="2 4" key="2">
    <citation type="submission" date="2016-11" db="EMBL/GenBank/DDBJ databases">
        <authorList>
            <person name="Jaros S."/>
            <person name="Januszkiewicz K."/>
            <person name="Wedrychowicz H."/>
        </authorList>
    </citation>
    <scope>NUCLEOTIDE SEQUENCE [LARGE SCALE GENOMIC DNA]</scope>
    <source>
        <strain evidence="2 4">DSM 17137</strain>
    </source>
</reference>
<proteinExistence type="predicted"/>
<dbReference type="Pfam" id="PF11066">
    <property type="entry name" value="DUF2867"/>
    <property type="match status" value="1"/>
</dbReference>
<evidence type="ECO:0000313" key="3">
    <source>
        <dbReference type="Proteomes" id="UP000033608"/>
    </source>
</evidence>
<dbReference type="STRING" id="1121477.SAMN02745223_01353"/>
<evidence type="ECO:0000313" key="1">
    <source>
        <dbReference type="EMBL" id="KKB86424.1"/>
    </source>
</evidence>
<dbReference type="Proteomes" id="UP000184533">
    <property type="component" value="Unassembled WGS sequence"/>
</dbReference>
<gene>
    <name evidence="2" type="ORF">SAMN02745223_01353</name>
    <name evidence="1" type="ORF">VW29_02345</name>
</gene>
<protein>
    <recommendedName>
        <fullName evidence="5">DUF2867 domain-containing protein</fullName>
    </recommendedName>
</protein>
<sequence length="174" mass="19183">MRRLFTYPDHGALMGHFQPGDFLDSQAAPLPHPAPDAAGLAIATFFAMPSWAVALLRLRNLIVSPFGLKTGDEPGGFPPPSRTEINQLTYDGVFAVHSATEAEVVFGADDKHLDFRVSVLKSEQEDLVAISTWVHPHNLFGRAYLAAVYPFHRLIVRRSLARASRLGVTIPRQK</sequence>
<evidence type="ECO:0000313" key="2">
    <source>
        <dbReference type="EMBL" id="SHE89489.1"/>
    </source>
</evidence>
<dbReference type="RefSeq" id="WP_046133754.1">
    <property type="nucleotide sequence ID" value="NZ_FQVC01000003.1"/>
</dbReference>